<dbReference type="InterPro" id="IPR011931">
    <property type="entry name" value="Recomb_XerC"/>
</dbReference>
<dbReference type="InterPro" id="IPR010998">
    <property type="entry name" value="Integrase_recombinase_N"/>
</dbReference>
<feature type="active site" evidence="11">
    <location>
        <position position="154"/>
    </location>
</feature>
<feature type="active site" evidence="11">
    <location>
        <position position="247"/>
    </location>
</feature>
<proteinExistence type="inferred from homology"/>
<dbReference type="InterPro" id="IPR004107">
    <property type="entry name" value="Integrase_SAM-like_N"/>
</dbReference>
<comment type="subunit">
    <text evidence="11">Forms a cyclic heterotetrameric complex composed of two molecules of XerC and two molecules of XerD.</text>
</comment>
<dbReference type="InterPro" id="IPR013762">
    <property type="entry name" value="Integrase-like_cat_sf"/>
</dbReference>
<evidence type="ECO:0000256" key="5">
    <source>
        <dbReference type="ARBA" id="ARBA00022618"/>
    </source>
</evidence>
<dbReference type="EMBL" id="NRSH01000029">
    <property type="protein sequence ID" value="MBK1726213.1"/>
    <property type="molecule type" value="Genomic_DNA"/>
</dbReference>
<name>A0ABS1E3C6_9GAMM</name>
<keyword evidence="6 11" id="KW-0159">Chromosome partition</keyword>
<evidence type="ECO:0000256" key="7">
    <source>
        <dbReference type="ARBA" id="ARBA00022908"/>
    </source>
</evidence>
<evidence type="ECO:0000256" key="9">
    <source>
        <dbReference type="ARBA" id="ARBA00023172"/>
    </source>
</evidence>
<evidence type="ECO:0000256" key="2">
    <source>
        <dbReference type="ARBA" id="ARBA00006657"/>
    </source>
</evidence>
<evidence type="ECO:0000259" key="14">
    <source>
        <dbReference type="PROSITE" id="PS51900"/>
    </source>
</evidence>
<dbReference type="PROSITE" id="PS51898">
    <property type="entry name" value="TYR_RECOMBINASE"/>
    <property type="match status" value="1"/>
</dbReference>
<dbReference type="PANTHER" id="PTHR30349:SF81">
    <property type="entry name" value="TYROSINE RECOMBINASE XERC"/>
    <property type="match status" value="1"/>
</dbReference>
<keyword evidence="4 11" id="KW-0963">Cytoplasm</keyword>
<organism evidence="15 16">
    <name type="scientific">Halorhodospira neutriphila</name>
    <dbReference type="NCBI Taxonomy" id="168379"/>
    <lineage>
        <taxon>Bacteria</taxon>
        <taxon>Pseudomonadati</taxon>
        <taxon>Pseudomonadota</taxon>
        <taxon>Gammaproteobacteria</taxon>
        <taxon>Chromatiales</taxon>
        <taxon>Ectothiorhodospiraceae</taxon>
        <taxon>Halorhodospira</taxon>
    </lineage>
</organism>
<dbReference type="Proteomes" id="UP000738126">
    <property type="component" value="Unassembled WGS sequence"/>
</dbReference>
<protein>
    <recommendedName>
        <fullName evidence="3 11">Tyrosine recombinase XerC</fullName>
    </recommendedName>
</protein>
<keyword evidence="9 11" id="KW-0233">DNA recombination</keyword>
<dbReference type="NCBIfam" id="NF001399">
    <property type="entry name" value="PRK00283.1"/>
    <property type="match status" value="1"/>
</dbReference>
<gene>
    <name evidence="11 15" type="primary">xerC</name>
    <name evidence="15" type="ORF">CKO13_04070</name>
</gene>
<keyword evidence="16" id="KW-1185">Reference proteome</keyword>
<comment type="subcellular location">
    <subcellularLocation>
        <location evidence="1 11">Cytoplasm</location>
    </subcellularLocation>
</comment>
<dbReference type="CDD" id="cd00798">
    <property type="entry name" value="INT_XerDC_C"/>
    <property type="match status" value="1"/>
</dbReference>
<dbReference type="PROSITE" id="PS51900">
    <property type="entry name" value="CB"/>
    <property type="match status" value="1"/>
</dbReference>
<dbReference type="InterPro" id="IPR023009">
    <property type="entry name" value="Tyrosine_recombinase_XerC/XerD"/>
</dbReference>
<feature type="region of interest" description="Disordered" evidence="12">
    <location>
        <begin position="96"/>
        <end position="115"/>
    </location>
</feature>
<evidence type="ECO:0000256" key="10">
    <source>
        <dbReference type="ARBA" id="ARBA00023306"/>
    </source>
</evidence>
<evidence type="ECO:0000256" key="8">
    <source>
        <dbReference type="ARBA" id="ARBA00023125"/>
    </source>
</evidence>
<dbReference type="HAMAP" id="MF_01808">
    <property type="entry name" value="Recomb_XerC_XerD"/>
    <property type="match status" value="1"/>
</dbReference>
<keyword evidence="7 11" id="KW-0229">DNA integration</keyword>
<evidence type="ECO:0000256" key="3">
    <source>
        <dbReference type="ARBA" id="ARBA00015804"/>
    </source>
</evidence>
<dbReference type="Pfam" id="PF02899">
    <property type="entry name" value="Phage_int_SAM_1"/>
    <property type="match status" value="1"/>
</dbReference>
<feature type="domain" description="Core-binding (CB)" evidence="14">
    <location>
        <begin position="1"/>
        <end position="86"/>
    </location>
</feature>
<dbReference type="InterPro" id="IPR050090">
    <property type="entry name" value="Tyrosine_recombinase_XerCD"/>
</dbReference>
<keyword evidence="8 11" id="KW-0238">DNA-binding</keyword>
<feature type="active site" evidence="11">
    <location>
        <position position="178"/>
    </location>
</feature>
<evidence type="ECO:0000259" key="13">
    <source>
        <dbReference type="PROSITE" id="PS51898"/>
    </source>
</evidence>
<feature type="active site" evidence="11">
    <location>
        <position position="250"/>
    </location>
</feature>
<dbReference type="Pfam" id="PF00589">
    <property type="entry name" value="Phage_integrase"/>
    <property type="match status" value="1"/>
</dbReference>
<evidence type="ECO:0000313" key="15">
    <source>
        <dbReference type="EMBL" id="MBK1726213.1"/>
    </source>
</evidence>
<dbReference type="SUPFAM" id="SSF56349">
    <property type="entry name" value="DNA breaking-rejoining enzymes"/>
    <property type="match status" value="1"/>
</dbReference>
<feature type="domain" description="Tyr recombinase" evidence="13">
    <location>
        <begin position="107"/>
        <end position="295"/>
    </location>
</feature>
<evidence type="ECO:0000256" key="4">
    <source>
        <dbReference type="ARBA" id="ARBA00022490"/>
    </source>
</evidence>
<accession>A0ABS1E3C6</accession>
<reference evidence="15 16" key="1">
    <citation type="journal article" date="2020" name="Microorganisms">
        <title>Osmotic Adaptation and Compatible Solute Biosynthesis of Phototrophic Bacteria as Revealed from Genome Analyses.</title>
        <authorList>
            <person name="Imhoff J.F."/>
            <person name="Rahn T."/>
            <person name="Kunzel S."/>
            <person name="Keller A."/>
            <person name="Neulinger S.C."/>
        </authorList>
    </citation>
    <scope>NUCLEOTIDE SEQUENCE [LARGE SCALE GENOMIC DNA]</scope>
    <source>
        <strain evidence="15 16">DSM 15116</strain>
    </source>
</reference>
<comment type="caution">
    <text evidence="15">The sequence shown here is derived from an EMBL/GenBank/DDBJ whole genome shotgun (WGS) entry which is preliminary data.</text>
</comment>
<evidence type="ECO:0000313" key="16">
    <source>
        <dbReference type="Proteomes" id="UP000738126"/>
    </source>
</evidence>
<evidence type="ECO:0000256" key="6">
    <source>
        <dbReference type="ARBA" id="ARBA00022829"/>
    </source>
</evidence>
<feature type="active site" evidence="11">
    <location>
        <position position="273"/>
    </location>
</feature>
<comment type="function">
    <text evidence="11">Site-specific tyrosine recombinase, which acts by catalyzing the cutting and rejoining of the recombining DNA molecules. The XerC-XerD complex is essential to convert dimers of the bacterial chromosome into monomers to permit their segregation at cell division. It also contributes to the segregational stability of plasmids.</text>
</comment>
<keyword evidence="5 11" id="KW-0132">Cell division</keyword>
<feature type="active site" description="O-(3'-phospho-DNA)-tyrosine intermediate" evidence="11">
    <location>
        <position position="282"/>
    </location>
</feature>
<dbReference type="PANTHER" id="PTHR30349">
    <property type="entry name" value="PHAGE INTEGRASE-RELATED"/>
    <property type="match status" value="1"/>
</dbReference>
<dbReference type="InterPro" id="IPR044068">
    <property type="entry name" value="CB"/>
</dbReference>
<dbReference type="Gene3D" id="1.10.150.130">
    <property type="match status" value="1"/>
</dbReference>
<evidence type="ECO:0000256" key="11">
    <source>
        <dbReference type="HAMAP-Rule" id="MF_01808"/>
    </source>
</evidence>
<dbReference type="InterPro" id="IPR002104">
    <property type="entry name" value="Integrase_catalytic"/>
</dbReference>
<sequence length="316" mass="34543">MAHDRLAGFDRYLAAERRLAEPTRRQYRRDLAAFAAFCRERGLADWAAVTPAAVRAFVAAGRRAGLAGKTLARRIAAVRAFYRYLLREGAVSANPASEVRAPRGGRRLPQTLSPDEVGALLDGDGAERADEAGSDPLALRDAALYELIYSSGLRLSEAVGLDLAGLDLAEGLVRVTGKGAKERLIPVGRPACAALRAWLRVRGQLAAPDEPAAFVGRHGRRLGGRSLQQRLKRLAQRRGVQRRVHPHMLRHSFATHLLESSGDLRAVQELLGHADIATTQIYTHLDFQRLAQVYDQAHPRARRRPASGSGERDPGD</sequence>
<dbReference type="Gene3D" id="1.10.443.10">
    <property type="entry name" value="Intergrase catalytic core"/>
    <property type="match status" value="1"/>
</dbReference>
<keyword evidence="10 11" id="KW-0131">Cell cycle</keyword>
<evidence type="ECO:0000256" key="12">
    <source>
        <dbReference type="SAM" id="MobiDB-lite"/>
    </source>
</evidence>
<dbReference type="InterPro" id="IPR011010">
    <property type="entry name" value="DNA_brk_join_enz"/>
</dbReference>
<comment type="similarity">
    <text evidence="2 11">Belongs to the 'phage' integrase family. XerC subfamily.</text>
</comment>
<evidence type="ECO:0000256" key="1">
    <source>
        <dbReference type="ARBA" id="ARBA00004496"/>
    </source>
</evidence>
<dbReference type="NCBIfam" id="TIGR02224">
    <property type="entry name" value="recomb_XerC"/>
    <property type="match status" value="1"/>
</dbReference>